<comment type="caution">
    <text evidence="2">The sequence shown here is derived from an EMBL/GenBank/DDBJ whole genome shotgun (WGS) entry which is preliminary data.</text>
</comment>
<evidence type="ECO:0000256" key="1">
    <source>
        <dbReference type="SAM" id="Phobius"/>
    </source>
</evidence>
<sequence length="90" mass="10069">MDSKKKQWAIQLTGLLMAIYTLFASLNLHFEWLTVDSINAIVAVIVALVAFSGTLYATFKNTFLFKKGKEQAELIEEGLKNKKDGDEKNG</sequence>
<dbReference type="EMBL" id="JAASUB010000006">
    <property type="protein sequence ID" value="MBC1509501.1"/>
    <property type="molecule type" value="Genomic_DNA"/>
</dbReference>
<keyword evidence="3" id="KW-1185">Reference proteome</keyword>
<feature type="transmembrane region" description="Helical" evidence="1">
    <location>
        <begin position="12"/>
        <end position="32"/>
    </location>
</feature>
<accession>A0ABR6SUY7</accession>
<name>A0ABR6SUY7_9LIST</name>
<keyword evidence="1" id="KW-0812">Transmembrane</keyword>
<gene>
    <name evidence="2" type="ORF">HCJ59_06295</name>
</gene>
<keyword evidence="1" id="KW-0472">Membrane</keyword>
<feature type="transmembrane region" description="Helical" evidence="1">
    <location>
        <begin position="38"/>
        <end position="59"/>
    </location>
</feature>
<proteinExistence type="predicted"/>
<dbReference type="Proteomes" id="UP000587800">
    <property type="component" value="Unassembled WGS sequence"/>
</dbReference>
<evidence type="ECO:0000313" key="2">
    <source>
        <dbReference type="EMBL" id="MBC1509501.1"/>
    </source>
</evidence>
<keyword evidence="1" id="KW-1133">Transmembrane helix</keyword>
<reference evidence="2 3" key="1">
    <citation type="submission" date="2020-03" db="EMBL/GenBank/DDBJ databases">
        <title>Soil Listeria distribution.</title>
        <authorList>
            <person name="Liao J."/>
            <person name="Wiedmann M."/>
        </authorList>
    </citation>
    <scope>NUCLEOTIDE SEQUENCE [LARGE SCALE GENOMIC DNA]</scope>
    <source>
        <strain evidence="2 3">FSL L7-1515</strain>
    </source>
</reference>
<evidence type="ECO:0008006" key="4">
    <source>
        <dbReference type="Google" id="ProtNLM"/>
    </source>
</evidence>
<protein>
    <recommendedName>
        <fullName evidence="4">Holin</fullName>
    </recommendedName>
</protein>
<dbReference type="RefSeq" id="WP_061664634.1">
    <property type="nucleotide sequence ID" value="NZ_JAASTU010000004.1"/>
</dbReference>
<organism evidence="2 3">
    <name type="scientific">Listeria immobilis</name>
    <dbReference type="NCBI Taxonomy" id="2713502"/>
    <lineage>
        <taxon>Bacteria</taxon>
        <taxon>Bacillati</taxon>
        <taxon>Bacillota</taxon>
        <taxon>Bacilli</taxon>
        <taxon>Bacillales</taxon>
        <taxon>Listeriaceae</taxon>
        <taxon>Listeria</taxon>
    </lineage>
</organism>
<evidence type="ECO:0000313" key="3">
    <source>
        <dbReference type="Proteomes" id="UP000587800"/>
    </source>
</evidence>